<dbReference type="EMBL" id="CP136600">
    <property type="protein sequence ID" value="WOH36004.1"/>
    <property type="molecule type" value="Genomic_DNA"/>
</dbReference>
<feature type="signal peptide" evidence="1">
    <location>
        <begin position="1"/>
        <end position="16"/>
    </location>
</feature>
<sequence>MLKTAFAFCVSTLLLACGGSGGSASDDVNQVVEPQEFSGQFIDYTVEGLRFKTTTREGLTNVNGEFVYLESETITFAIGDVNLPKIKAKSIITPLDVFASDDVYQVPVSNLLRLLQSLDNDGNADNGITITDNIHELFSNITLDFAANDFEQQANNLLMQTTGIYQSLISEYDAIYHFNESLVKIGEGKLTTCDSDHPMVGYSGAFATFAHDVSGNATIIDNCTIEISNFTYDGGGPEVYIYAAKNHQYSGNGAFIISKKITGIVFNDETLILKLPNGKSLDDLTGISVWCVDFAVDFGNLEFMP</sequence>
<dbReference type="InterPro" id="IPR045879">
    <property type="entry name" value="B561A"/>
</dbReference>
<dbReference type="PROSITE" id="PS51257">
    <property type="entry name" value="PROKAR_LIPOPROTEIN"/>
    <property type="match status" value="1"/>
</dbReference>
<evidence type="ECO:0000259" key="2">
    <source>
        <dbReference type="PROSITE" id="PS51549"/>
    </source>
</evidence>
<reference evidence="3 4" key="1">
    <citation type="submission" date="2023-09" db="EMBL/GenBank/DDBJ databases">
        <authorList>
            <person name="Qi X."/>
        </authorList>
    </citation>
    <scope>NUCLEOTIDE SEQUENCE [LARGE SCALE GENOMIC DNA]</scope>
    <source>
        <strain evidence="3 4">S1-1</strain>
    </source>
</reference>
<keyword evidence="4" id="KW-1185">Reference proteome</keyword>
<feature type="chain" id="PRO_5046881509" evidence="1">
    <location>
        <begin position="17"/>
        <end position="305"/>
    </location>
</feature>
<dbReference type="RefSeq" id="WP_348394818.1">
    <property type="nucleotide sequence ID" value="NZ_CP136600.1"/>
</dbReference>
<protein>
    <submittedName>
        <fullName evidence="3">DM13 domain-containing protein</fullName>
    </submittedName>
</protein>
<dbReference type="PANTHER" id="PTHR47281">
    <property type="entry name" value="OS09G0557700 PROTEIN"/>
    <property type="match status" value="1"/>
</dbReference>
<dbReference type="InterPro" id="IPR019545">
    <property type="entry name" value="DM13_domain"/>
</dbReference>
<dbReference type="PROSITE" id="PS51549">
    <property type="entry name" value="DM13"/>
    <property type="match status" value="1"/>
</dbReference>
<keyword evidence="1" id="KW-0732">Signal</keyword>
<name>A0ABZ0GJT1_9GAMM</name>
<dbReference type="SMART" id="SM00686">
    <property type="entry name" value="DM13"/>
    <property type="match status" value="1"/>
</dbReference>
<evidence type="ECO:0000313" key="4">
    <source>
        <dbReference type="Proteomes" id="UP001301442"/>
    </source>
</evidence>
<evidence type="ECO:0000256" key="1">
    <source>
        <dbReference type="SAM" id="SignalP"/>
    </source>
</evidence>
<accession>A0ABZ0GJT1</accession>
<proteinExistence type="predicted"/>
<dbReference type="PANTHER" id="PTHR47281:SF1">
    <property type="entry name" value="OS09G0557700 PROTEIN"/>
    <property type="match status" value="1"/>
</dbReference>
<organism evidence="3 4">
    <name type="scientific">Thalassotalea fonticola</name>
    <dbReference type="NCBI Taxonomy" id="3065649"/>
    <lineage>
        <taxon>Bacteria</taxon>
        <taxon>Pseudomonadati</taxon>
        <taxon>Pseudomonadota</taxon>
        <taxon>Gammaproteobacteria</taxon>
        <taxon>Alteromonadales</taxon>
        <taxon>Colwelliaceae</taxon>
        <taxon>Thalassotalea</taxon>
    </lineage>
</organism>
<evidence type="ECO:0000313" key="3">
    <source>
        <dbReference type="EMBL" id="WOH36004.1"/>
    </source>
</evidence>
<feature type="domain" description="DM13" evidence="2">
    <location>
        <begin position="200"/>
        <end position="304"/>
    </location>
</feature>
<gene>
    <name evidence="3" type="ORF">RI844_11540</name>
</gene>
<dbReference type="Pfam" id="PF10517">
    <property type="entry name" value="DM13"/>
    <property type="match status" value="1"/>
</dbReference>
<dbReference type="Proteomes" id="UP001301442">
    <property type="component" value="Chromosome"/>
</dbReference>